<dbReference type="InterPro" id="IPR001680">
    <property type="entry name" value="WD40_rpt"/>
</dbReference>
<keyword evidence="1" id="KW-0853">WD repeat</keyword>
<proteinExistence type="inferred from homology"/>
<evidence type="ECO:0000256" key="4">
    <source>
        <dbReference type="SAM" id="Phobius"/>
    </source>
</evidence>
<keyword evidence="7" id="KW-1185">Reference proteome</keyword>
<evidence type="ECO:0000256" key="2">
    <source>
        <dbReference type="ARBA" id="ARBA00022737"/>
    </source>
</evidence>
<comment type="similarity">
    <text evidence="3">Belongs to the THOC3 family.</text>
</comment>
<dbReference type="EMBL" id="BNJJ01000001">
    <property type="protein sequence ID" value="GHO82150.1"/>
    <property type="molecule type" value="Genomic_DNA"/>
</dbReference>
<dbReference type="InterPro" id="IPR024977">
    <property type="entry name" value="Apc4-like_WD40_dom"/>
</dbReference>
<dbReference type="PANTHER" id="PTHR22839:SF0">
    <property type="entry name" value="THO COMPLEX SUBUNIT 3"/>
    <property type="match status" value="1"/>
</dbReference>
<keyword evidence="4" id="KW-1133">Transmembrane helix</keyword>
<gene>
    <name evidence="6" type="ORF">KSZ_01560</name>
</gene>
<evidence type="ECO:0000313" key="6">
    <source>
        <dbReference type="EMBL" id="GHO82150.1"/>
    </source>
</evidence>
<name>A0ABQ3V8C4_9CHLR</name>
<dbReference type="Pfam" id="PF12894">
    <property type="entry name" value="ANAPC4_WD40"/>
    <property type="match status" value="2"/>
</dbReference>
<evidence type="ECO:0000313" key="7">
    <source>
        <dbReference type="Proteomes" id="UP000635565"/>
    </source>
</evidence>
<keyword evidence="4" id="KW-0472">Membrane</keyword>
<dbReference type="InterPro" id="IPR015943">
    <property type="entry name" value="WD40/YVTN_repeat-like_dom_sf"/>
</dbReference>
<accession>A0ABQ3V8C4</accession>
<dbReference type="InterPro" id="IPR040132">
    <property type="entry name" value="Tex1/THOC3"/>
</dbReference>
<comment type="caution">
    <text evidence="6">The sequence shown here is derived from an EMBL/GenBank/DDBJ whole genome shotgun (WGS) entry which is preliminary data.</text>
</comment>
<keyword evidence="2" id="KW-0677">Repeat</keyword>
<dbReference type="SUPFAM" id="SSF50978">
    <property type="entry name" value="WD40 repeat-like"/>
    <property type="match status" value="1"/>
</dbReference>
<reference evidence="6 7" key="1">
    <citation type="journal article" date="2021" name="Int. J. Syst. Evol. Microbiol.">
        <title>Reticulibacter mediterranei gen. nov., sp. nov., within the new family Reticulibacteraceae fam. nov., and Ktedonospora formicarum gen. nov., sp. nov., Ktedonobacter robiniae sp. nov., Dictyobacter formicarum sp. nov. and Dictyobacter arantiisoli sp. nov., belonging to the class Ktedonobacteria.</title>
        <authorList>
            <person name="Yabe S."/>
            <person name="Zheng Y."/>
            <person name="Wang C.M."/>
            <person name="Sakai Y."/>
            <person name="Abe K."/>
            <person name="Yokota A."/>
            <person name="Donadio S."/>
            <person name="Cavaletti L."/>
            <person name="Monciardini P."/>
        </authorList>
    </citation>
    <scope>NUCLEOTIDE SEQUENCE [LARGE SCALE GENOMIC DNA]</scope>
    <source>
        <strain evidence="6 7">SOSP1-9</strain>
    </source>
</reference>
<organism evidence="6 7">
    <name type="scientific">Dictyobacter formicarum</name>
    <dbReference type="NCBI Taxonomy" id="2778368"/>
    <lineage>
        <taxon>Bacteria</taxon>
        <taxon>Bacillati</taxon>
        <taxon>Chloroflexota</taxon>
        <taxon>Ktedonobacteria</taxon>
        <taxon>Ktedonobacterales</taxon>
        <taxon>Dictyobacteraceae</taxon>
        <taxon>Dictyobacter</taxon>
    </lineage>
</organism>
<dbReference type="SMART" id="SM00320">
    <property type="entry name" value="WD40"/>
    <property type="match status" value="4"/>
</dbReference>
<evidence type="ECO:0000259" key="5">
    <source>
        <dbReference type="Pfam" id="PF12894"/>
    </source>
</evidence>
<dbReference type="Proteomes" id="UP000635565">
    <property type="component" value="Unassembled WGS sequence"/>
</dbReference>
<feature type="domain" description="Anaphase-promoting complex subunit 4-like WD40" evidence="5">
    <location>
        <begin position="52"/>
        <end position="108"/>
    </location>
</feature>
<feature type="transmembrane region" description="Helical" evidence="4">
    <location>
        <begin position="12"/>
        <end position="33"/>
    </location>
</feature>
<protein>
    <recommendedName>
        <fullName evidence="5">Anaphase-promoting complex subunit 4-like WD40 domain-containing protein</fullName>
    </recommendedName>
</protein>
<sequence>MPVSNTSRRTVLKGLLLLGIVGATATGIGSYIVGYPPPPHDQHTANTSVATHHQQDQGEVNAVRYAPNGHFFASGNIHGVVRLLDATNASVLASIPVSSDTIMMLAWSFDGKYLACSTKKAIYIVEIMTGTGATTPQVTLSSPILVYSNNTSPQPGPKTLLYTLAWSPKEYLLAVSNYTGTTHVFQFEQEQLQVLDIGHYPPKPVNTNLEFTSNQLAWSPDGEQIISVTKSAGYSVWQARDQQVVADVSFARSVPILLGWQADSSDPIILITRNTIHFGDIKGHTRYDYLLPDRVVDIAYGKQTFDVFIALANGDIYHWLPQAGEPYLIKNGDDTLASLNSIATTQAGSNSSLVAAFSDGAIISYKLV</sequence>
<dbReference type="PANTHER" id="PTHR22839">
    <property type="entry name" value="THO COMPLEX SUBUNIT 3 THO3"/>
    <property type="match status" value="1"/>
</dbReference>
<dbReference type="Gene3D" id="2.130.10.10">
    <property type="entry name" value="YVTN repeat-like/Quinoprotein amine dehydrogenase"/>
    <property type="match status" value="1"/>
</dbReference>
<dbReference type="InterPro" id="IPR036322">
    <property type="entry name" value="WD40_repeat_dom_sf"/>
</dbReference>
<feature type="domain" description="Anaphase-promoting complex subunit 4-like WD40" evidence="5">
    <location>
        <begin position="164"/>
        <end position="262"/>
    </location>
</feature>
<evidence type="ECO:0000256" key="3">
    <source>
        <dbReference type="ARBA" id="ARBA00046343"/>
    </source>
</evidence>
<keyword evidence="4" id="KW-0812">Transmembrane</keyword>
<evidence type="ECO:0000256" key="1">
    <source>
        <dbReference type="ARBA" id="ARBA00022574"/>
    </source>
</evidence>